<gene>
    <name evidence="2" type="ORF">ACFOW9_12500</name>
</gene>
<dbReference type="Gene3D" id="3.30.420.40">
    <property type="match status" value="2"/>
</dbReference>
<proteinExistence type="predicted"/>
<feature type="domain" description="ATPase BadF/BadG/BcrA/BcrD type" evidence="1">
    <location>
        <begin position="7"/>
        <end position="303"/>
    </location>
</feature>
<dbReference type="Proteomes" id="UP001595773">
    <property type="component" value="Unassembled WGS sequence"/>
</dbReference>
<dbReference type="EMBL" id="JBHSCQ010000020">
    <property type="protein sequence ID" value="MFC4266422.1"/>
    <property type="molecule type" value="Genomic_DNA"/>
</dbReference>
<evidence type="ECO:0000313" key="3">
    <source>
        <dbReference type="Proteomes" id="UP001595773"/>
    </source>
</evidence>
<keyword evidence="2" id="KW-0418">Kinase</keyword>
<protein>
    <submittedName>
        <fullName evidence="2">N-acetylglucosamine kinase</fullName>
    </submittedName>
</protein>
<sequence length="328" mass="33424">MRNYLAIDAGGTSTRAVFFSADGQCHGYGVSGGGNPVSRGIEGASGALIQASLAALGGTDKSFASATVCMAGASLEIPTHLFHQRFAPLGLVGSLMIESDLLGAFYSGTRHDEGYALIAGTGAVAARVSSAKLAAVADGTGWLLGDNGSGFWLGREVLRAVSAALDGRGSFTVLTDMVLADLDIQWDGGSRRQGRVRAQQQLIVKAYALDPIELSRFAPLAFAAGNDETARDILDRAAALLAQTLGAVMEPELSGPMVFGGSVLTKGHAMTAAVVAALQQETRATVMEPVTVGDGVAGAAVLALKRAGEVVDAEVFAAISASLATLRG</sequence>
<dbReference type="SUPFAM" id="SSF53067">
    <property type="entry name" value="Actin-like ATPase domain"/>
    <property type="match status" value="2"/>
</dbReference>
<comment type="caution">
    <text evidence="2">The sequence shown here is derived from an EMBL/GenBank/DDBJ whole genome shotgun (WGS) entry which is preliminary data.</text>
</comment>
<organism evidence="2 3">
    <name type="scientific">Arthrobacter cryoconiti</name>
    <dbReference type="NCBI Taxonomy" id="748907"/>
    <lineage>
        <taxon>Bacteria</taxon>
        <taxon>Bacillati</taxon>
        <taxon>Actinomycetota</taxon>
        <taxon>Actinomycetes</taxon>
        <taxon>Micrococcales</taxon>
        <taxon>Micrococcaceae</taxon>
        <taxon>Arthrobacter</taxon>
    </lineage>
</organism>
<evidence type="ECO:0000313" key="2">
    <source>
        <dbReference type="EMBL" id="MFC4266422.1"/>
    </source>
</evidence>
<name>A0ABV8R2Z9_9MICC</name>
<evidence type="ECO:0000259" key="1">
    <source>
        <dbReference type="Pfam" id="PF01869"/>
    </source>
</evidence>
<keyword evidence="3" id="KW-1185">Reference proteome</keyword>
<dbReference type="InterPro" id="IPR052519">
    <property type="entry name" value="Euk-type_GlcNAc_Kinase"/>
</dbReference>
<dbReference type="PANTHER" id="PTHR43190:SF3">
    <property type="entry name" value="N-ACETYL-D-GLUCOSAMINE KINASE"/>
    <property type="match status" value="1"/>
</dbReference>
<dbReference type="Pfam" id="PF01869">
    <property type="entry name" value="BcrAD_BadFG"/>
    <property type="match status" value="1"/>
</dbReference>
<reference evidence="3" key="1">
    <citation type="journal article" date="2019" name="Int. J. Syst. Evol. Microbiol.">
        <title>The Global Catalogue of Microorganisms (GCM) 10K type strain sequencing project: providing services to taxonomists for standard genome sequencing and annotation.</title>
        <authorList>
            <consortium name="The Broad Institute Genomics Platform"/>
            <consortium name="The Broad Institute Genome Sequencing Center for Infectious Disease"/>
            <person name="Wu L."/>
            <person name="Ma J."/>
        </authorList>
    </citation>
    <scope>NUCLEOTIDE SEQUENCE [LARGE SCALE GENOMIC DNA]</scope>
    <source>
        <strain evidence="3">CGMCC 1.10698</strain>
    </source>
</reference>
<accession>A0ABV8R2Z9</accession>
<dbReference type="RefSeq" id="WP_230066783.1">
    <property type="nucleotide sequence ID" value="NZ_BAABLL010000008.1"/>
</dbReference>
<dbReference type="GO" id="GO:0016301">
    <property type="term" value="F:kinase activity"/>
    <property type="evidence" value="ECO:0007669"/>
    <property type="project" value="UniProtKB-KW"/>
</dbReference>
<keyword evidence="2" id="KW-0808">Transferase</keyword>
<dbReference type="PANTHER" id="PTHR43190">
    <property type="entry name" value="N-ACETYL-D-GLUCOSAMINE KINASE"/>
    <property type="match status" value="1"/>
</dbReference>
<dbReference type="InterPro" id="IPR043129">
    <property type="entry name" value="ATPase_NBD"/>
</dbReference>
<dbReference type="InterPro" id="IPR002731">
    <property type="entry name" value="ATPase_BadF"/>
</dbReference>